<evidence type="ECO:0000256" key="1">
    <source>
        <dbReference type="SAM" id="MobiDB-lite"/>
    </source>
</evidence>
<proteinExistence type="predicted"/>
<dbReference type="EMBL" id="BQXU01000069">
    <property type="protein sequence ID" value="GKT52471.1"/>
    <property type="molecule type" value="Genomic_DNA"/>
</dbReference>
<gene>
    <name evidence="3" type="ORF">ColSpa_12652</name>
</gene>
<reference evidence="3 4" key="1">
    <citation type="submission" date="2022-03" db="EMBL/GenBank/DDBJ databases">
        <title>Genome data of Colletotrichum spp.</title>
        <authorList>
            <person name="Utami Y.D."/>
            <person name="Hiruma K."/>
        </authorList>
    </citation>
    <scope>NUCLEOTIDE SEQUENCE [LARGE SCALE GENOMIC DNA]</scope>
    <source>
        <strain evidence="3 4">MAFF 239500</strain>
    </source>
</reference>
<organism evidence="3 4">
    <name type="scientific">Colletotrichum spaethianum</name>
    <dbReference type="NCBI Taxonomy" id="700344"/>
    <lineage>
        <taxon>Eukaryota</taxon>
        <taxon>Fungi</taxon>
        <taxon>Dikarya</taxon>
        <taxon>Ascomycota</taxon>
        <taxon>Pezizomycotina</taxon>
        <taxon>Sordariomycetes</taxon>
        <taxon>Hypocreomycetidae</taxon>
        <taxon>Glomerellales</taxon>
        <taxon>Glomerellaceae</taxon>
        <taxon>Colletotrichum</taxon>
        <taxon>Colletotrichum spaethianum species complex</taxon>
    </lineage>
</organism>
<comment type="caution">
    <text evidence="3">The sequence shown here is derived from an EMBL/GenBank/DDBJ whole genome shotgun (WGS) entry which is preliminary data.</text>
</comment>
<feature type="signal peptide" evidence="2">
    <location>
        <begin position="1"/>
        <end position="21"/>
    </location>
</feature>
<evidence type="ECO:0000313" key="3">
    <source>
        <dbReference type="EMBL" id="GKT52471.1"/>
    </source>
</evidence>
<sequence>MSSKGHTVVLLGEALLRLAQGEPSDTTKNRLWLAVVADVGYAAGQSDSYDRRMIVKEDVRRFDDKEALQQALMSGELIDHVSGRLVPLSDAGETEIWPQWFETSGGPNIDVVWIRGVSCPSEGRGPDVYLCPVASSNNCPREVNGIPVCCNRLAPGWTKKNPKDAYPSIPYAFVRQGEEGRSQKAEIFWSEPMEQDNHEPLLILNVACGRGHGMDVVVRRPAVGALSKAGSERSSEVNEGPLRSRL</sequence>
<dbReference type="RefSeq" id="XP_049134821.1">
    <property type="nucleotide sequence ID" value="XM_049278864.1"/>
</dbReference>
<evidence type="ECO:0000256" key="2">
    <source>
        <dbReference type="SAM" id="SignalP"/>
    </source>
</evidence>
<feature type="region of interest" description="Disordered" evidence="1">
    <location>
        <begin position="225"/>
        <end position="246"/>
    </location>
</feature>
<feature type="chain" id="PRO_5041322292" evidence="2">
    <location>
        <begin position="22"/>
        <end position="246"/>
    </location>
</feature>
<dbReference type="Proteomes" id="UP001055115">
    <property type="component" value="Unassembled WGS sequence"/>
</dbReference>
<keyword evidence="4" id="KW-1185">Reference proteome</keyword>
<accession>A0AA37ULS0</accession>
<dbReference type="AlphaFoldDB" id="A0AA37ULS0"/>
<protein>
    <submittedName>
        <fullName evidence="3">Uncharacterized protein</fullName>
    </submittedName>
</protein>
<dbReference type="GeneID" id="73333454"/>
<name>A0AA37ULS0_9PEZI</name>
<evidence type="ECO:0000313" key="4">
    <source>
        <dbReference type="Proteomes" id="UP001055115"/>
    </source>
</evidence>
<keyword evidence="2" id="KW-0732">Signal</keyword>